<name>A0ABN9SJ29_9DINO</name>
<dbReference type="EMBL" id="CAUYUJ010011392">
    <property type="protein sequence ID" value="CAK0831689.1"/>
    <property type="molecule type" value="Genomic_DNA"/>
</dbReference>
<feature type="non-terminal residue" evidence="2">
    <location>
        <position position="1"/>
    </location>
</feature>
<feature type="region of interest" description="Disordered" evidence="1">
    <location>
        <begin position="275"/>
        <end position="324"/>
    </location>
</feature>
<evidence type="ECO:0000313" key="2">
    <source>
        <dbReference type="EMBL" id="CAK0831689.1"/>
    </source>
</evidence>
<sequence length="467" mass="52531">VIETEWPDWETLKSFSLFSLNIERRDTKSNHFIGLKADEEEDRYIERLAKVFGCCAATLKREFQDHEPLARKIYIEQKVSTQDAWREALRRTQEGRAALKANHPAISLLPVLAEFMTFGSSTSGVEQGFAKTLRTISPQQLAADHMVEENICKLAIDKGLERDADIAQTAIKFWAEAFGEPRKHNEGKSRIDKGITTRKRARPDGRKTEADFLRKRRDSVVVAAQGTSATDASNSIINGTCLHEAGGAWTDKHEKEQDFQKTKRARRMFLNRGELLDDELADPEVQEEMKQQQSNQDKRDKERLADTKRKELRTTGGGLGNMNGRSAFIDQDASSDELSANLLRKGANVVDQRCGAQTFVVRDPASTSTRIHVSARMTGAWICTSRLDAGPVVKYKAKLDIHKKVSLTTDFKNAQMAVANIIKRIATTFPGSKWKILEDVEQYRTLKNKAEVQKRPNDALGIGLDAE</sequence>
<evidence type="ECO:0000313" key="3">
    <source>
        <dbReference type="Proteomes" id="UP001189429"/>
    </source>
</evidence>
<gene>
    <name evidence="2" type="ORF">PCOR1329_LOCUS29964</name>
</gene>
<feature type="compositionally biased region" description="Acidic residues" evidence="1">
    <location>
        <begin position="276"/>
        <end position="286"/>
    </location>
</feature>
<dbReference type="Proteomes" id="UP001189429">
    <property type="component" value="Unassembled WGS sequence"/>
</dbReference>
<accession>A0ABN9SJ29</accession>
<feature type="compositionally biased region" description="Basic and acidic residues" evidence="1">
    <location>
        <begin position="296"/>
        <end position="313"/>
    </location>
</feature>
<protein>
    <submittedName>
        <fullName evidence="2">Uncharacterized protein</fullName>
    </submittedName>
</protein>
<evidence type="ECO:0000256" key="1">
    <source>
        <dbReference type="SAM" id="MobiDB-lite"/>
    </source>
</evidence>
<organism evidence="2 3">
    <name type="scientific">Prorocentrum cordatum</name>
    <dbReference type="NCBI Taxonomy" id="2364126"/>
    <lineage>
        <taxon>Eukaryota</taxon>
        <taxon>Sar</taxon>
        <taxon>Alveolata</taxon>
        <taxon>Dinophyceae</taxon>
        <taxon>Prorocentrales</taxon>
        <taxon>Prorocentraceae</taxon>
        <taxon>Prorocentrum</taxon>
    </lineage>
</organism>
<keyword evidence="3" id="KW-1185">Reference proteome</keyword>
<feature type="non-terminal residue" evidence="2">
    <location>
        <position position="467"/>
    </location>
</feature>
<proteinExistence type="predicted"/>
<reference evidence="2" key="1">
    <citation type="submission" date="2023-10" db="EMBL/GenBank/DDBJ databases">
        <authorList>
            <person name="Chen Y."/>
            <person name="Shah S."/>
            <person name="Dougan E. K."/>
            <person name="Thang M."/>
            <person name="Chan C."/>
        </authorList>
    </citation>
    <scope>NUCLEOTIDE SEQUENCE [LARGE SCALE GENOMIC DNA]</scope>
</reference>
<comment type="caution">
    <text evidence="2">The sequence shown here is derived from an EMBL/GenBank/DDBJ whole genome shotgun (WGS) entry which is preliminary data.</text>
</comment>